<dbReference type="PANTHER" id="PTHR35585:SF1">
    <property type="entry name" value="HHE DOMAIN PROTEIN (AFU_ORTHOLOGUE AFUA_4G00730)"/>
    <property type="match status" value="1"/>
</dbReference>
<feature type="compositionally biased region" description="Basic and acidic residues" evidence="1">
    <location>
        <begin position="130"/>
        <end position="161"/>
    </location>
</feature>
<evidence type="ECO:0000259" key="2">
    <source>
        <dbReference type="Pfam" id="PF01814"/>
    </source>
</evidence>
<feature type="region of interest" description="Disordered" evidence="1">
    <location>
        <begin position="115"/>
        <end position="161"/>
    </location>
</feature>
<accession>A0A245ZVU7</accession>
<gene>
    <name evidence="3" type="ORF">SPDO_07390</name>
</gene>
<keyword evidence="4" id="KW-1185">Reference proteome</keyword>
<evidence type="ECO:0000313" key="3">
    <source>
        <dbReference type="EMBL" id="OWK33850.1"/>
    </source>
</evidence>
<dbReference type="RefSeq" id="WP_088366044.1">
    <property type="nucleotide sequence ID" value="NZ_NBBI01000001.1"/>
</dbReference>
<organism evidence="3 4">
    <name type="scientific">Sphingomonas dokdonensis</name>
    <dbReference type="NCBI Taxonomy" id="344880"/>
    <lineage>
        <taxon>Bacteria</taxon>
        <taxon>Pseudomonadati</taxon>
        <taxon>Pseudomonadota</taxon>
        <taxon>Alphaproteobacteria</taxon>
        <taxon>Sphingomonadales</taxon>
        <taxon>Sphingomonadaceae</taxon>
        <taxon>Sphingomonas</taxon>
    </lineage>
</organism>
<dbReference type="PANTHER" id="PTHR35585">
    <property type="entry name" value="HHE DOMAIN PROTEIN (AFU_ORTHOLOGUE AFUA_4G00730)"/>
    <property type="match status" value="1"/>
</dbReference>
<dbReference type="Gene3D" id="1.20.120.520">
    <property type="entry name" value="nmb1532 protein domain like"/>
    <property type="match status" value="1"/>
</dbReference>
<reference evidence="3 4" key="1">
    <citation type="submission" date="2017-03" db="EMBL/GenBank/DDBJ databases">
        <title>Genome sequence of Sphingomonas dokdonensis DSM 21029.</title>
        <authorList>
            <person name="Poehlein A."/>
            <person name="Wuebbeler J.H."/>
            <person name="Steinbuechel A."/>
            <person name="Daniel R."/>
        </authorList>
    </citation>
    <scope>NUCLEOTIDE SEQUENCE [LARGE SCALE GENOMIC DNA]</scope>
    <source>
        <strain evidence="3 4">DSM 21029</strain>
    </source>
</reference>
<dbReference type="AlphaFoldDB" id="A0A245ZVU7"/>
<sequence length="161" mass="18646">MAQQEIYAALKADHDKQRSMLKELGELKGDTDERRSLFEKFRLEVQSHAAAEEESLYAVMLGNPDLRDDARHSVAEHKEVDDLIGELMDMSFGSDEWEERFGHMRHRYEHHIDEEEEDMFPAADAELDDATEKKLAGTYKERKPEELELARDNPPGGDDRD</sequence>
<comment type="caution">
    <text evidence="3">The sequence shown here is derived from an EMBL/GenBank/DDBJ whole genome shotgun (WGS) entry which is preliminary data.</text>
</comment>
<dbReference type="Proteomes" id="UP000197290">
    <property type="component" value="Unassembled WGS sequence"/>
</dbReference>
<protein>
    <submittedName>
        <fullName evidence="3">Hemerythrin HHE cation binding domain protein</fullName>
    </submittedName>
</protein>
<dbReference type="OrthoDB" id="5523420at2"/>
<dbReference type="EMBL" id="NBBI01000001">
    <property type="protein sequence ID" value="OWK33850.1"/>
    <property type="molecule type" value="Genomic_DNA"/>
</dbReference>
<feature type="compositionally biased region" description="Acidic residues" evidence="1">
    <location>
        <begin position="115"/>
        <end position="129"/>
    </location>
</feature>
<feature type="domain" description="Hemerythrin-like" evidence="2">
    <location>
        <begin position="6"/>
        <end position="123"/>
    </location>
</feature>
<dbReference type="InterPro" id="IPR012312">
    <property type="entry name" value="Hemerythrin-like"/>
</dbReference>
<dbReference type="Pfam" id="PF01814">
    <property type="entry name" value="Hemerythrin"/>
    <property type="match status" value="1"/>
</dbReference>
<evidence type="ECO:0000313" key="4">
    <source>
        <dbReference type="Proteomes" id="UP000197290"/>
    </source>
</evidence>
<name>A0A245ZVU7_9SPHN</name>
<proteinExistence type="predicted"/>
<evidence type="ECO:0000256" key="1">
    <source>
        <dbReference type="SAM" id="MobiDB-lite"/>
    </source>
</evidence>